<reference evidence="1 2" key="1">
    <citation type="submission" date="2018-12" db="EMBL/GenBank/DDBJ databases">
        <title>Sequencing of bacterial isolates from soil warming experiment in Harvard Forest, Massachusetts, USA.</title>
        <authorList>
            <person name="Deangelis K."/>
        </authorList>
    </citation>
    <scope>NUCLEOTIDE SEQUENCE [LARGE SCALE GENOMIC DNA]</scope>
    <source>
        <strain evidence="1 2">EB153</strain>
    </source>
</reference>
<proteinExistence type="predicted"/>
<protein>
    <submittedName>
        <fullName evidence="1">Uncharacterized protein</fullName>
    </submittedName>
</protein>
<gene>
    <name evidence="1" type="ORF">EDE15_5157</name>
</gene>
<evidence type="ECO:0000313" key="1">
    <source>
        <dbReference type="EMBL" id="RSL19488.1"/>
    </source>
</evidence>
<dbReference type="EMBL" id="RSDW01000001">
    <property type="protein sequence ID" value="RSL19488.1"/>
    <property type="molecule type" value="Genomic_DNA"/>
</dbReference>
<comment type="caution">
    <text evidence="1">The sequence shown here is derived from an EMBL/GenBank/DDBJ whole genome shotgun (WGS) entry which is preliminary data.</text>
</comment>
<keyword evidence="2" id="KW-1185">Reference proteome</keyword>
<dbReference type="Proteomes" id="UP000269669">
    <property type="component" value="Unassembled WGS sequence"/>
</dbReference>
<dbReference type="OrthoDB" id="126511at2"/>
<evidence type="ECO:0000313" key="2">
    <source>
        <dbReference type="Proteomes" id="UP000269669"/>
    </source>
</evidence>
<organism evidence="1 2">
    <name type="scientific">Edaphobacter aggregans</name>
    <dbReference type="NCBI Taxonomy" id="570835"/>
    <lineage>
        <taxon>Bacteria</taxon>
        <taxon>Pseudomonadati</taxon>
        <taxon>Acidobacteriota</taxon>
        <taxon>Terriglobia</taxon>
        <taxon>Terriglobales</taxon>
        <taxon>Acidobacteriaceae</taxon>
        <taxon>Edaphobacter</taxon>
    </lineage>
</organism>
<dbReference type="AlphaFoldDB" id="A0A3R9P143"/>
<dbReference type="RefSeq" id="WP_125487705.1">
    <property type="nucleotide sequence ID" value="NZ_RSDW01000001.1"/>
</dbReference>
<sequence length="161" mass="17527">MALLAMTPLRAETLADVLTAHKIPVNLFSASDRQQPITSYAVSSDNSPFLLAYYDDDASGRLPSVLHVIRYDEQIHQLRRADLHGAKIPFLGFSTIMEQVSSNCLGSAQDISEKDGFITINTHINPSAGCVLVLNTDLTFSAGIWGWVLAKSMETSSSKKA</sequence>
<name>A0A3R9P143_9BACT</name>
<accession>A0A3R9P143</accession>